<dbReference type="PANTHER" id="PTHR43847:SF1">
    <property type="entry name" value="BLL3993 PROTEIN"/>
    <property type="match status" value="1"/>
</dbReference>
<dbReference type="GO" id="GO:0005789">
    <property type="term" value="C:endoplasmic reticulum membrane"/>
    <property type="evidence" value="ECO:0007669"/>
    <property type="project" value="UniProtKB-SubCell"/>
</dbReference>
<comment type="similarity">
    <text evidence="5">Belongs to the class VI-like SAM-binding methyltransferase superfamily. Isoprenylcysteine carboxyl methyltransferase family.</text>
</comment>
<evidence type="ECO:0000256" key="4">
    <source>
        <dbReference type="ARBA" id="ARBA00023136"/>
    </source>
</evidence>
<dbReference type="PANTHER" id="PTHR43847">
    <property type="entry name" value="BLL3993 PROTEIN"/>
    <property type="match status" value="1"/>
</dbReference>
<sequence length="248" mass="26887">MAWIKACLQLAAVTAYYISSTSPNPPQSTHKSLTTSSFQKPSFDNLTVRVLVPLGKYAIVVPAIAEALIALALSYSSSPYSSKILSILGYNVLTPVPSTLYITGSILAILGGVARVQCFRALGKQFTFNIGVLKDHSLVTSGPYSWVRHPSYTFAWLQMAGIALMHAAPDSATGSGLSAGTGSWLREADALLVVRAGIVLTWGVSVAGITRMFMMRLPVEDSFLHRHFGTEWEVFAKRVKYRLIPGVY</sequence>
<dbReference type="OrthoDB" id="422086at2759"/>
<dbReference type="EC" id="2.1.1.100" evidence="5"/>
<keyword evidence="3 5" id="KW-1133">Transmembrane helix</keyword>
<dbReference type="InterPro" id="IPR007269">
    <property type="entry name" value="ICMT_MeTrfase"/>
</dbReference>
<dbReference type="KEGG" id="cput:CONPUDRAFT_113683"/>
<dbReference type="Pfam" id="PF04140">
    <property type="entry name" value="ICMT"/>
    <property type="match status" value="1"/>
</dbReference>
<keyword evidence="5" id="KW-0808">Transferase</keyword>
<feature type="transmembrane region" description="Helical" evidence="5">
    <location>
        <begin position="98"/>
        <end position="116"/>
    </location>
</feature>
<evidence type="ECO:0000256" key="1">
    <source>
        <dbReference type="ARBA" id="ARBA00004141"/>
    </source>
</evidence>
<evidence type="ECO:0000313" key="7">
    <source>
        <dbReference type="Proteomes" id="UP000053558"/>
    </source>
</evidence>
<dbReference type="AlphaFoldDB" id="R7SGV7"/>
<accession>R7SGV7</accession>
<name>R7SGV7_CONPW</name>
<dbReference type="GO" id="GO:0004671">
    <property type="term" value="F:protein C-terminal S-isoprenylcysteine carboxyl O-methyltransferase activity"/>
    <property type="evidence" value="ECO:0007669"/>
    <property type="project" value="UniProtKB-EC"/>
</dbReference>
<comment type="catalytic activity">
    <reaction evidence="5">
        <text>[protein]-C-terminal S-[(2E,6E)-farnesyl]-L-cysteine + S-adenosyl-L-methionine = [protein]-C-terminal S-[(2E,6E)-farnesyl]-L-cysteine methyl ester + S-adenosyl-L-homocysteine</text>
        <dbReference type="Rhea" id="RHEA:21672"/>
        <dbReference type="Rhea" id="RHEA-COMP:12125"/>
        <dbReference type="Rhea" id="RHEA-COMP:12126"/>
        <dbReference type="ChEBI" id="CHEBI:57856"/>
        <dbReference type="ChEBI" id="CHEBI:59789"/>
        <dbReference type="ChEBI" id="CHEBI:90510"/>
        <dbReference type="ChEBI" id="CHEBI:90511"/>
        <dbReference type="EC" id="2.1.1.100"/>
    </reaction>
</comment>
<keyword evidence="7" id="KW-1185">Reference proteome</keyword>
<dbReference type="OMA" id="YAKIFLH"/>
<keyword evidence="5" id="KW-0256">Endoplasmic reticulum</keyword>
<proteinExistence type="inferred from homology"/>
<feature type="transmembrane region" description="Helical" evidence="5">
    <location>
        <begin position="57"/>
        <end position="78"/>
    </location>
</feature>
<dbReference type="InterPro" id="IPR052527">
    <property type="entry name" value="Metal_cation-efflux_comp"/>
</dbReference>
<keyword evidence="5" id="KW-0489">Methyltransferase</keyword>
<keyword evidence="2 5" id="KW-0812">Transmembrane</keyword>
<evidence type="ECO:0000256" key="5">
    <source>
        <dbReference type="RuleBase" id="RU362022"/>
    </source>
</evidence>
<protein>
    <recommendedName>
        <fullName evidence="5">Protein-S-isoprenylcysteine O-methyltransferase</fullName>
        <ecNumber evidence="5">2.1.1.100</ecNumber>
    </recommendedName>
</protein>
<dbReference type="GO" id="GO:0032259">
    <property type="term" value="P:methylation"/>
    <property type="evidence" value="ECO:0007669"/>
    <property type="project" value="UniProtKB-KW"/>
</dbReference>
<comment type="caution">
    <text evidence="5">Lacks conserved residue(s) required for the propagation of feature annotation.</text>
</comment>
<dbReference type="Proteomes" id="UP000053558">
    <property type="component" value="Unassembled WGS sequence"/>
</dbReference>
<dbReference type="GeneID" id="19199029"/>
<reference evidence="7" key="1">
    <citation type="journal article" date="2012" name="Science">
        <title>The Paleozoic origin of enzymatic lignin decomposition reconstructed from 31 fungal genomes.</title>
        <authorList>
            <person name="Floudas D."/>
            <person name="Binder M."/>
            <person name="Riley R."/>
            <person name="Barry K."/>
            <person name="Blanchette R.A."/>
            <person name="Henrissat B."/>
            <person name="Martinez A.T."/>
            <person name="Otillar R."/>
            <person name="Spatafora J.W."/>
            <person name="Yadav J.S."/>
            <person name="Aerts A."/>
            <person name="Benoit I."/>
            <person name="Boyd A."/>
            <person name="Carlson A."/>
            <person name="Copeland A."/>
            <person name="Coutinho P.M."/>
            <person name="de Vries R.P."/>
            <person name="Ferreira P."/>
            <person name="Findley K."/>
            <person name="Foster B."/>
            <person name="Gaskell J."/>
            <person name="Glotzer D."/>
            <person name="Gorecki P."/>
            <person name="Heitman J."/>
            <person name="Hesse C."/>
            <person name="Hori C."/>
            <person name="Igarashi K."/>
            <person name="Jurgens J.A."/>
            <person name="Kallen N."/>
            <person name="Kersten P."/>
            <person name="Kohler A."/>
            <person name="Kuees U."/>
            <person name="Kumar T.K.A."/>
            <person name="Kuo A."/>
            <person name="LaButti K."/>
            <person name="Larrondo L.F."/>
            <person name="Lindquist E."/>
            <person name="Ling A."/>
            <person name="Lombard V."/>
            <person name="Lucas S."/>
            <person name="Lundell T."/>
            <person name="Martin R."/>
            <person name="McLaughlin D.J."/>
            <person name="Morgenstern I."/>
            <person name="Morin E."/>
            <person name="Murat C."/>
            <person name="Nagy L.G."/>
            <person name="Nolan M."/>
            <person name="Ohm R.A."/>
            <person name="Patyshakuliyeva A."/>
            <person name="Rokas A."/>
            <person name="Ruiz-Duenas F.J."/>
            <person name="Sabat G."/>
            <person name="Salamov A."/>
            <person name="Samejima M."/>
            <person name="Schmutz J."/>
            <person name="Slot J.C."/>
            <person name="St John F."/>
            <person name="Stenlid J."/>
            <person name="Sun H."/>
            <person name="Sun S."/>
            <person name="Syed K."/>
            <person name="Tsang A."/>
            <person name="Wiebenga A."/>
            <person name="Young D."/>
            <person name="Pisabarro A."/>
            <person name="Eastwood D.C."/>
            <person name="Martin F."/>
            <person name="Cullen D."/>
            <person name="Grigoriev I.V."/>
            <person name="Hibbett D.S."/>
        </authorList>
    </citation>
    <scope>NUCLEOTIDE SEQUENCE [LARGE SCALE GENOMIC DNA]</scope>
    <source>
        <strain evidence="7">RWD-64-598 SS2</strain>
    </source>
</reference>
<comment type="subcellular location">
    <subcellularLocation>
        <location evidence="5">Endoplasmic reticulum membrane</location>
        <topology evidence="5">Multi-pass membrane protein</topology>
    </subcellularLocation>
    <subcellularLocation>
        <location evidence="1">Membrane</location>
        <topology evidence="1">Multi-pass membrane protein</topology>
    </subcellularLocation>
</comment>
<feature type="transmembrane region" description="Helical" evidence="5">
    <location>
        <begin position="188"/>
        <end position="209"/>
    </location>
</feature>
<gene>
    <name evidence="6" type="ORF">CONPUDRAFT_113683</name>
</gene>
<dbReference type="RefSeq" id="XP_007775634.1">
    <property type="nucleotide sequence ID" value="XM_007777444.1"/>
</dbReference>
<organism evidence="6 7">
    <name type="scientific">Coniophora puteana (strain RWD-64-598)</name>
    <name type="common">Brown rot fungus</name>
    <dbReference type="NCBI Taxonomy" id="741705"/>
    <lineage>
        <taxon>Eukaryota</taxon>
        <taxon>Fungi</taxon>
        <taxon>Dikarya</taxon>
        <taxon>Basidiomycota</taxon>
        <taxon>Agaricomycotina</taxon>
        <taxon>Agaricomycetes</taxon>
        <taxon>Agaricomycetidae</taxon>
        <taxon>Boletales</taxon>
        <taxon>Coniophorineae</taxon>
        <taxon>Coniophoraceae</taxon>
        <taxon>Coniophora</taxon>
    </lineage>
</organism>
<evidence type="ECO:0000313" key="6">
    <source>
        <dbReference type="EMBL" id="EIW74279.1"/>
    </source>
</evidence>
<dbReference type="EMBL" id="JH711593">
    <property type="protein sequence ID" value="EIW74279.1"/>
    <property type="molecule type" value="Genomic_DNA"/>
</dbReference>
<keyword evidence="5" id="KW-0949">S-adenosyl-L-methionine</keyword>
<evidence type="ECO:0000256" key="3">
    <source>
        <dbReference type="ARBA" id="ARBA00022989"/>
    </source>
</evidence>
<evidence type="ECO:0000256" key="2">
    <source>
        <dbReference type="ARBA" id="ARBA00022692"/>
    </source>
</evidence>
<dbReference type="Gene3D" id="1.20.120.1630">
    <property type="match status" value="1"/>
</dbReference>
<keyword evidence="4 5" id="KW-0472">Membrane</keyword>